<keyword evidence="1" id="KW-0540">Nuclease</keyword>
<evidence type="ECO:0000313" key="4">
    <source>
        <dbReference type="EMBL" id="TSC93604.1"/>
    </source>
</evidence>
<accession>A0A554LLB5</accession>
<evidence type="ECO:0000256" key="2">
    <source>
        <dbReference type="ARBA" id="ARBA00022801"/>
    </source>
</evidence>
<sequence length="160" mass="18073">MHRAYHAIPPFTKNGVLVNAVYGFFSAYLANISALKPTYVAVAFDVKGKTFRDDLFENYKAKRVKPPQNFYDQIPIIKNILRVMEAPILEEKGYEADDVIGSIADKIKEQRLKSKDLGKNLKIIIISGDKDILQLIDGNDVTVLNFKKGLKDGEIIDEEK</sequence>
<dbReference type="CDD" id="cd09859">
    <property type="entry name" value="PIN_53EXO"/>
    <property type="match status" value="1"/>
</dbReference>
<feature type="non-terminal residue" evidence="4">
    <location>
        <position position="160"/>
    </location>
</feature>
<dbReference type="InterPro" id="IPR002421">
    <property type="entry name" value="5-3_exonuclease"/>
</dbReference>
<dbReference type="GO" id="GO:0017108">
    <property type="term" value="F:5'-flap endonuclease activity"/>
    <property type="evidence" value="ECO:0007669"/>
    <property type="project" value="InterPro"/>
</dbReference>
<dbReference type="GO" id="GO:0003677">
    <property type="term" value="F:DNA binding"/>
    <property type="evidence" value="ECO:0007669"/>
    <property type="project" value="InterPro"/>
</dbReference>
<dbReference type="GO" id="GO:0033567">
    <property type="term" value="P:DNA replication, Okazaki fragment processing"/>
    <property type="evidence" value="ECO:0007669"/>
    <property type="project" value="InterPro"/>
</dbReference>
<dbReference type="PANTHER" id="PTHR42646:SF2">
    <property type="entry name" value="5'-3' EXONUCLEASE FAMILY PROTEIN"/>
    <property type="match status" value="1"/>
</dbReference>
<evidence type="ECO:0000256" key="1">
    <source>
        <dbReference type="ARBA" id="ARBA00022722"/>
    </source>
</evidence>
<protein>
    <submittedName>
        <fullName evidence="4">DNA polymerase I</fullName>
    </submittedName>
</protein>
<comment type="caution">
    <text evidence="4">The sequence shown here is derived from an EMBL/GenBank/DDBJ whole genome shotgun (WGS) entry which is preliminary data.</text>
</comment>
<dbReference type="PANTHER" id="PTHR42646">
    <property type="entry name" value="FLAP ENDONUCLEASE XNI"/>
    <property type="match status" value="1"/>
</dbReference>
<dbReference type="SMART" id="SM00475">
    <property type="entry name" value="53EXOc"/>
    <property type="match status" value="1"/>
</dbReference>
<keyword evidence="2" id="KW-0378">Hydrolase</keyword>
<organism evidence="4 5">
    <name type="scientific">Candidatus Berkelbacteria bacterium Licking1014_85</name>
    <dbReference type="NCBI Taxonomy" id="2017148"/>
    <lineage>
        <taxon>Bacteria</taxon>
        <taxon>Candidatus Berkelbacteria</taxon>
    </lineage>
</organism>
<feature type="domain" description="5'-3' exonuclease" evidence="3">
    <location>
        <begin position="1"/>
        <end position="160"/>
    </location>
</feature>
<dbReference type="EMBL" id="VMGI01000019">
    <property type="protein sequence ID" value="TSC93604.1"/>
    <property type="molecule type" value="Genomic_DNA"/>
</dbReference>
<dbReference type="InterPro" id="IPR029060">
    <property type="entry name" value="PIN-like_dom_sf"/>
</dbReference>
<dbReference type="GO" id="GO:0008409">
    <property type="term" value="F:5'-3' exonuclease activity"/>
    <property type="evidence" value="ECO:0007669"/>
    <property type="project" value="InterPro"/>
</dbReference>
<proteinExistence type="predicted"/>
<evidence type="ECO:0000259" key="3">
    <source>
        <dbReference type="SMART" id="SM00475"/>
    </source>
</evidence>
<evidence type="ECO:0000313" key="5">
    <source>
        <dbReference type="Proteomes" id="UP000315589"/>
    </source>
</evidence>
<gene>
    <name evidence="4" type="ORF">CEN91_186</name>
</gene>
<dbReference type="Proteomes" id="UP000315589">
    <property type="component" value="Unassembled WGS sequence"/>
</dbReference>
<reference evidence="4 5" key="1">
    <citation type="submission" date="2017-07" db="EMBL/GenBank/DDBJ databases">
        <title>Mechanisms for carbon and nitrogen cycling indicate functional differentiation within the Candidate Phyla Radiation.</title>
        <authorList>
            <person name="Danczak R.E."/>
            <person name="Johnston M.D."/>
            <person name="Kenah C."/>
            <person name="Slattery M."/>
            <person name="Wrighton K.C."/>
            <person name="Wilkins M.J."/>
        </authorList>
    </citation>
    <scope>NUCLEOTIDE SEQUENCE [LARGE SCALE GENOMIC DNA]</scope>
    <source>
        <strain evidence="4">Licking1014_85</strain>
    </source>
</reference>
<name>A0A554LLB5_9BACT</name>
<dbReference type="SUPFAM" id="SSF88723">
    <property type="entry name" value="PIN domain-like"/>
    <property type="match status" value="1"/>
</dbReference>
<dbReference type="InterPro" id="IPR020046">
    <property type="entry name" value="5-3_exonucl_a-hlix_arch_N"/>
</dbReference>
<dbReference type="AlphaFoldDB" id="A0A554LLB5"/>
<dbReference type="Pfam" id="PF02739">
    <property type="entry name" value="5_3_exonuc_N"/>
    <property type="match status" value="1"/>
</dbReference>
<dbReference type="Gene3D" id="3.40.50.1010">
    <property type="entry name" value="5'-nuclease"/>
    <property type="match status" value="1"/>
</dbReference>
<dbReference type="InterPro" id="IPR038969">
    <property type="entry name" value="FEN"/>
</dbReference>